<gene>
    <name evidence="2" type="ORF">EZS28_020365</name>
</gene>
<keyword evidence="1" id="KW-0732">Signal</keyword>
<feature type="signal peptide" evidence="1">
    <location>
        <begin position="1"/>
        <end position="28"/>
    </location>
</feature>
<evidence type="ECO:0000313" key="2">
    <source>
        <dbReference type="EMBL" id="KAA6384109.1"/>
    </source>
</evidence>
<evidence type="ECO:0000313" key="3">
    <source>
        <dbReference type="Proteomes" id="UP000324800"/>
    </source>
</evidence>
<evidence type="ECO:0000256" key="1">
    <source>
        <dbReference type="SAM" id="SignalP"/>
    </source>
</evidence>
<comment type="caution">
    <text evidence="2">The sequence shown here is derived from an EMBL/GenBank/DDBJ whole genome shotgun (WGS) entry which is preliminary data.</text>
</comment>
<accession>A0A5J4VP79</accession>
<dbReference type="EMBL" id="SNRW01005915">
    <property type="protein sequence ID" value="KAA6384109.1"/>
    <property type="molecule type" value="Genomic_DNA"/>
</dbReference>
<name>A0A5J4VP79_9EUKA</name>
<reference evidence="2 3" key="1">
    <citation type="submission" date="2019-03" db="EMBL/GenBank/DDBJ databases">
        <title>Single cell metagenomics reveals metabolic interactions within the superorganism composed of flagellate Streblomastix strix and complex community of Bacteroidetes bacteria on its surface.</title>
        <authorList>
            <person name="Treitli S.C."/>
            <person name="Kolisko M."/>
            <person name="Husnik F."/>
            <person name="Keeling P."/>
            <person name="Hampl V."/>
        </authorList>
    </citation>
    <scope>NUCLEOTIDE SEQUENCE [LARGE SCALE GENOMIC DNA]</scope>
    <source>
        <strain evidence="2">ST1C</strain>
    </source>
</reference>
<protein>
    <submittedName>
        <fullName evidence="2">Uncharacterized protein</fullName>
    </submittedName>
</protein>
<proteinExistence type="predicted"/>
<dbReference type="Proteomes" id="UP000324800">
    <property type="component" value="Unassembled WGS sequence"/>
</dbReference>
<feature type="chain" id="PRO_5023930676" evidence="1">
    <location>
        <begin position="29"/>
        <end position="78"/>
    </location>
</feature>
<organism evidence="2 3">
    <name type="scientific">Streblomastix strix</name>
    <dbReference type="NCBI Taxonomy" id="222440"/>
    <lineage>
        <taxon>Eukaryota</taxon>
        <taxon>Metamonada</taxon>
        <taxon>Preaxostyla</taxon>
        <taxon>Oxymonadida</taxon>
        <taxon>Streblomastigidae</taxon>
        <taxon>Streblomastix</taxon>
    </lineage>
</organism>
<dbReference type="AlphaFoldDB" id="A0A5J4VP79"/>
<sequence length="78" mass="8228">MKSVFYQSVTLIMNFFLKLSLITRGGAALETGLAADLVGLAICDVVEGAAERVQPGGGDLIFDYYCGGESASFVCDEL</sequence>